<feature type="region of interest" description="Disordered" evidence="1">
    <location>
        <begin position="70"/>
        <end position="97"/>
    </location>
</feature>
<proteinExistence type="predicted"/>
<dbReference type="AlphaFoldDB" id="G0SFL4"/>
<dbReference type="RefSeq" id="XP_006697397.1">
    <property type="nucleotide sequence ID" value="XM_006697334.1"/>
</dbReference>
<feature type="region of interest" description="Disordered" evidence="1">
    <location>
        <begin position="31"/>
        <end position="50"/>
    </location>
</feature>
<gene>
    <name evidence="2" type="ORF">CTHT_0071260</name>
</gene>
<keyword evidence="3" id="KW-1185">Reference proteome</keyword>
<dbReference type="HOGENOM" id="CLU_1815584_0_0_1"/>
<feature type="region of interest" description="Disordered" evidence="1">
    <location>
        <begin position="1"/>
        <end position="25"/>
    </location>
</feature>
<dbReference type="KEGG" id="cthr:CTHT_0071260"/>
<accession>G0SFL4</accession>
<organism evidence="3">
    <name type="scientific">Chaetomium thermophilum (strain DSM 1495 / CBS 144.50 / IMI 039719)</name>
    <name type="common">Thermochaetoides thermophila</name>
    <dbReference type="NCBI Taxonomy" id="759272"/>
    <lineage>
        <taxon>Eukaryota</taxon>
        <taxon>Fungi</taxon>
        <taxon>Dikarya</taxon>
        <taxon>Ascomycota</taxon>
        <taxon>Pezizomycotina</taxon>
        <taxon>Sordariomycetes</taxon>
        <taxon>Sordariomycetidae</taxon>
        <taxon>Sordariales</taxon>
        <taxon>Chaetomiaceae</taxon>
        <taxon>Thermochaetoides</taxon>
    </lineage>
</organism>
<dbReference type="GeneID" id="18261164"/>
<name>G0SFL4_CHATD</name>
<evidence type="ECO:0000313" key="2">
    <source>
        <dbReference type="EMBL" id="EGS17779.1"/>
    </source>
</evidence>
<feature type="compositionally biased region" description="Polar residues" evidence="1">
    <location>
        <begin position="1"/>
        <end position="10"/>
    </location>
</feature>
<protein>
    <submittedName>
        <fullName evidence="2">Uncharacterized protein</fullName>
    </submittedName>
</protein>
<evidence type="ECO:0000256" key="1">
    <source>
        <dbReference type="SAM" id="MobiDB-lite"/>
    </source>
</evidence>
<reference evidence="2 3" key="1">
    <citation type="journal article" date="2011" name="Cell">
        <title>Insight into structure and assembly of the nuclear pore complex by utilizing the genome of a eukaryotic thermophile.</title>
        <authorList>
            <person name="Amlacher S."/>
            <person name="Sarges P."/>
            <person name="Flemming D."/>
            <person name="van Noort V."/>
            <person name="Kunze R."/>
            <person name="Devos D.P."/>
            <person name="Arumugam M."/>
            <person name="Bork P."/>
            <person name="Hurt E."/>
        </authorList>
    </citation>
    <scope>NUCLEOTIDE SEQUENCE [LARGE SCALE GENOMIC DNA]</scope>
    <source>
        <strain evidence="3">DSM 1495 / CBS 144.50 / IMI 039719</strain>
    </source>
</reference>
<sequence>MIDAVNSQRAAATASDLADEVRSQVTGQAVEAHRLSEIGPAPETPDQRLTRQGGMWWRWSESFTSRCESSLAAAGAKSLTPNLSPSPGPRSGQDHVPRRLHPRTIAVIPHYRHAGILILVFAVGRIPEDVDQHERPIFVSST</sequence>
<dbReference type="Proteomes" id="UP000008066">
    <property type="component" value="Unassembled WGS sequence"/>
</dbReference>
<evidence type="ECO:0000313" key="3">
    <source>
        <dbReference type="Proteomes" id="UP000008066"/>
    </source>
</evidence>
<dbReference type="EMBL" id="GL988047">
    <property type="protein sequence ID" value="EGS17779.1"/>
    <property type="molecule type" value="Genomic_DNA"/>
</dbReference>